<dbReference type="Proteomes" id="UP000262583">
    <property type="component" value="Chromosome"/>
</dbReference>
<name>A0A2Z4Y230_SUMC1</name>
<dbReference type="EMBL" id="CP030759">
    <property type="protein sequence ID" value="AXA34802.1"/>
    <property type="molecule type" value="Genomic_DNA"/>
</dbReference>
<sequence>MKPTQQVVLRRLAHSLDSDVKSPHGQGKQVNKSKDEFFCAAVRS</sequence>
<gene>
    <name evidence="1" type="ORF">BRCON_0025</name>
</gene>
<protein>
    <submittedName>
        <fullName evidence="1">Uncharacterized protein</fullName>
    </submittedName>
</protein>
<evidence type="ECO:0000313" key="1">
    <source>
        <dbReference type="EMBL" id="AXA34802.1"/>
    </source>
</evidence>
<evidence type="ECO:0000313" key="2">
    <source>
        <dbReference type="Proteomes" id="UP000262583"/>
    </source>
</evidence>
<dbReference type="KEGG" id="schv:BRCON_0025"/>
<proteinExistence type="predicted"/>
<accession>A0A2Z4Y230</accession>
<organism evidence="1 2">
    <name type="scientific">Sumerlaea chitinivorans</name>
    <dbReference type="NCBI Taxonomy" id="2250252"/>
    <lineage>
        <taxon>Bacteria</taxon>
        <taxon>Candidatus Sumerlaeota</taxon>
        <taxon>Candidatus Sumerlaeia</taxon>
        <taxon>Candidatus Sumerlaeales</taxon>
        <taxon>Candidatus Sumerlaeaceae</taxon>
        <taxon>Candidatus Sumerlaea</taxon>
    </lineage>
</organism>
<reference evidence="1 2" key="1">
    <citation type="submission" date="2018-05" db="EMBL/GenBank/DDBJ databases">
        <title>A metagenomic window into the 2 km-deep terrestrial subsurface aquifer revealed taxonomically and functionally diverse microbial community comprising novel uncultured bacterial lineages.</title>
        <authorList>
            <person name="Kadnikov V.V."/>
            <person name="Mardanov A.V."/>
            <person name="Beletsky A.V."/>
            <person name="Banks D."/>
            <person name="Pimenov N.V."/>
            <person name="Frank Y.A."/>
            <person name="Karnachuk O.V."/>
            <person name="Ravin N.V."/>
        </authorList>
    </citation>
    <scope>NUCLEOTIDE SEQUENCE [LARGE SCALE GENOMIC DNA]</scope>
    <source>
        <strain evidence="1">BY</strain>
    </source>
</reference>
<dbReference type="AlphaFoldDB" id="A0A2Z4Y230"/>